<dbReference type="GO" id="GO:2000142">
    <property type="term" value="P:regulation of DNA-templated transcription initiation"/>
    <property type="evidence" value="ECO:0007669"/>
    <property type="project" value="TreeGrafter"/>
</dbReference>
<dbReference type="SUPFAM" id="SSF46785">
    <property type="entry name" value="Winged helix' DNA-binding domain"/>
    <property type="match status" value="1"/>
</dbReference>
<keyword evidence="5" id="KW-0804">Transcription</keyword>
<keyword evidence="2" id="KW-0805">Transcription regulation</keyword>
<dbReference type="Gene3D" id="1.10.10.10">
    <property type="entry name" value="Winged helix-like DNA-binding domain superfamily/Winged helix DNA-binding domain"/>
    <property type="match status" value="1"/>
</dbReference>
<dbReference type="PANTHER" id="PTHR30293">
    <property type="entry name" value="TRANSCRIPTIONAL REGULATORY PROTEIN NAC-RELATED"/>
    <property type="match status" value="1"/>
</dbReference>
<comment type="similarity">
    <text evidence="1">Belongs to the LysR transcriptional regulatory family.</text>
</comment>
<dbReference type="SUPFAM" id="SSF53850">
    <property type="entry name" value="Periplasmic binding protein-like II"/>
    <property type="match status" value="1"/>
</dbReference>
<sequence length="327" mass="35758">MTGLCYNGCDDHVSFASGMMFDFKQLKLFATVAEFGSLSRAAVSLSMTQPALSRQIKALETELGVELFYRNGRGVVLTEAGKLLDGYAKGILEQAARAASEIEALRSDPRGTIVIGMPPSVGVVLTAPLVQVFRQSFPRISMRVVEGFSGHILEWLVTGKIDVAVLYNAPRMSNLLSEPLLRDELFLLGAVKDPNRLPSGTVQGCQLTKLPMILPSRPHGLRLVVDHAMAAAGITPRIEMEVEAMPSTLKLVENGVGYTILSYSSVHHLVAAGRIRYWRIEKPSLHRELLLATSTQRPTTTAIRALTECVRKEVNNLRKQGVWAPPA</sequence>
<dbReference type="InterPro" id="IPR036388">
    <property type="entry name" value="WH-like_DNA-bd_sf"/>
</dbReference>
<accession>A0A9X3AZ19</accession>
<keyword evidence="8" id="KW-1185">Reference proteome</keyword>
<dbReference type="Pfam" id="PF00126">
    <property type="entry name" value="HTH_1"/>
    <property type="match status" value="1"/>
</dbReference>
<feature type="domain" description="HTH lysR-type" evidence="6">
    <location>
        <begin position="21"/>
        <end position="78"/>
    </location>
</feature>
<keyword evidence="3" id="KW-0238">DNA-binding</keyword>
<dbReference type="PROSITE" id="PS50931">
    <property type="entry name" value="HTH_LYSR"/>
    <property type="match status" value="1"/>
</dbReference>
<evidence type="ECO:0000256" key="3">
    <source>
        <dbReference type="ARBA" id="ARBA00023125"/>
    </source>
</evidence>
<evidence type="ECO:0000256" key="2">
    <source>
        <dbReference type="ARBA" id="ARBA00023015"/>
    </source>
</evidence>
<evidence type="ECO:0000256" key="4">
    <source>
        <dbReference type="ARBA" id="ARBA00023159"/>
    </source>
</evidence>
<evidence type="ECO:0000313" key="7">
    <source>
        <dbReference type="EMBL" id="MCT8989074.1"/>
    </source>
</evidence>
<dbReference type="RefSeq" id="WP_261513755.1">
    <property type="nucleotide sequence ID" value="NZ_JAODNV010000004.1"/>
</dbReference>
<evidence type="ECO:0000256" key="1">
    <source>
        <dbReference type="ARBA" id="ARBA00009437"/>
    </source>
</evidence>
<dbReference type="InterPro" id="IPR005119">
    <property type="entry name" value="LysR_subst-bd"/>
</dbReference>
<reference evidence="7" key="1">
    <citation type="submission" date="2022-08" db="EMBL/GenBank/DDBJ databases">
        <title>Chelativorans sichuanense sp. nov., a paraffin oil-degrading bacterium isolated from a mixture of oil-based drill cuttings and paddy soil.</title>
        <authorList>
            <person name="Yu J."/>
            <person name="Liu H."/>
            <person name="Chen Q."/>
        </authorList>
    </citation>
    <scope>NUCLEOTIDE SEQUENCE</scope>
    <source>
        <strain evidence="7">SCAU 2101</strain>
    </source>
</reference>
<dbReference type="GO" id="GO:0003700">
    <property type="term" value="F:DNA-binding transcription factor activity"/>
    <property type="evidence" value="ECO:0007669"/>
    <property type="project" value="InterPro"/>
</dbReference>
<proteinExistence type="inferred from homology"/>
<evidence type="ECO:0000313" key="8">
    <source>
        <dbReference type="Proteomes" id="UP001149009"/>
    </source>
</evidence>
<evidence type="ECO:0000259" key="6">
    <source>
        <dbReference type="PROSITE" id="PS50931"/>
    </source>
</evidence>
<gene>
    <name evidence="7" type="ORF">NYR54_02020</name>
</gene>
<dbReference type="EMBL" id="JAODNV010000004">
    <property type="protein sequence ID" value="MCT8989074.1"/>
    <property type="molecule type" value="Genomic_DNA"/>
</dbReference>
<dbReference type="Gene3D" id="3.40.190.290">
    <property type="match status" value="1"/>
</dbReference>
<dbReference type="AlphaFoldDB" id="A0A9X3AZ19"/>
<dbReference type="Proteomes" id="UP001149009">
    <property type="component" value="Unassembled WGS sequence"/>
</dbReference>
<dbReference type="CDD" id="cd08433">
    <property type="entry name" value="PBP2_Nac"/>
    <property type="match status" value="1"/>
</dbReference>
<dbReference type="InterPro" id="IPR036390">
    <property type="entry name" value="WH_DNA-bd_sf"/>
</dbReference>
<evidence type="ECO:0000256" key="5">
    <source>
        <dbReference type="ARBA" id="ARBA00023163"/>
    </source>
</evidence>
<organism evidence="7 8">
    <name type="scientific">Chelativorans petroleitrophicus</name>
    <dbReference type="NCBI Taxonomy" id="2975484"/>
    <lineage>
        <taxon>Bacteria</taxon>
        <taxon>Pseudomonadati</taxon>
        <taxon>Pseudomonadota</taxon>
        <taxon>Alphaproteobacteria</taxon>
        <taxon>Hyphomicrobiales</taxon>
        <taxon>Phyllobacteriaceae</taxon>
        <taxon>Chelativorans</taxon>
    </lineage>
</organism>
<dbReference type="Pfam" id="PF03466">
    <property type="entry name" value="LysR_substrate"/>
    <property type="match status" value="1"/>
</dbReference>
<protein>
    <submittedName>
        <fullName evidence="7">LysR substrate-binding domain-containing protein</fullName>
    </submittedName>
</protein>
<dbReference type="PRINTS" id="PR00039">
    <property type="entry name" value="HTHLYSR"/>
</dbReference>
<comment type="caution">
    <text evidence="7">The sequence shown here is derived from an EMBL/GenBank/DDBJ whole genome shotgun (WGS) entry which is preliminary data.</text>
</comment>
<dbReference type="PANTHER" id="PTHR30293:SF0">
    <property type="entry name" value="NITROGEN ASSIMILATION REGULATORY PROTEIN NAC"/>
    <property type="match status" value="1"/>
</dbReference>
<keyword evidence="4" id="KW-0010">Activator</keyword>
<dbReference type="InterPro" id="IPR000847">
    <property type="entry name" value="LysR_HTH_N"/>
</dbReference>
<name>A0A9X3AZ19_9HYPH</name>
<dbReference type="GO" id="GO:0003677">
    <property type="term" value="F:DNA binding"/>
    <property type="evidence" value="ECO:0007669"/>
    <property type="project" value="UniProtKB-KW"/>
</dbReference>
<dbReference type="FunFam" id="1.10.10.10:FF:000001">
    <property type="entry name" value="LysR family transcriptional regulator"/>
    <property type="match status" value="1"/>
</dbReference>